<dbReference type="EMBL" id="AOJE01000056">
    <property type="protein sequence ID" value="ELZ38534.1"/>
    <property type="molecule type" value="Genomic_DNA"/>
</dbReference>
<dbReference type="RefSeq" id="WP_004048546.1">
    <property type="nucleotide sequence ID" value="NZ_AOJE01000056.1"/>
</dbReference>
<comment type="caution">
    <text evidence="1">The sequence shown here is derived from an EMBL/GenBank/DDBJ whole genome shotgun (WGS) entry which is preliminary data.</text>
</comment>
<dbReference type="AlphaFoldDB" id="M0DWT3"/>
<accession>M0DWT3</accession>
<dbReference type="PATRIC" id="fig|1227484.4.peg.1903"/>
<proteinExistence type="predicted"/>
<dbReference type="STRING" id="1227484.C471_09570"/>
<keyword evidence="2" id="KW-1185">Reference proteome</keyword>
<reference evidence="1 2" key="1">
    <citation type="journal article" date="2014" name="PLoS Genet.">
        <title>Phylogenetically driven sequencing of extremely halophilic archaea reveals strategies for static and dynamic osmo-response.</title>
        <authorList>
            <person name="Becker E.A."/>
            <person name="Seitzer P.M."/>
            <person name="Tritt A."/>
            <person name="Larsen D."/>
            <person name="Krusor M."/>
            <person name="Yao A.I."/>
            <person name="Wu D."/>
            <person name="Madern D."/>
            <person name="Eisen J.A."/>
            <person name="Darling A.E."/>
            <person name="Facciotti M.T."/>
        </authorList>
    </citation>
    <scope>NUCLEOTIDE SEQUENCE [LARGE SCALE GENOMIC DNA]</scope>
    <source>
        <strain evidence="1 2">DSM 1137</strain>
    </source>
</reference>
<protein>
    <recommendedName>
        <fullName evidence="3">Ribbon-helix-helix protein CopG domain-containing protein</fullName>
    </recommendedName>
</protein>
<name>M0DWT3_9EURY</name>
<evidence type="ECO:0008006" key="3">
    <source>
        <dbReference type="Google" id="ProtNLM"/>
    </source>
</evidence>
<dbReference type="OrthoDB" id="330467at2157"/>
<dbReference type="Proteomes" id="UP000011514">
    <property type="component" value="Unassembled WGS sequence"/>
</dbReference>
<sequence length="128" mass="14485">MSEEKTRVEFDAPNSLVEHIDTVAEVLDISRTQLLIDALENKLDELATEETFRRRLSNAYYDGRTDYDTVETILGREEATRLKLLRASIDQTFAIPELKDDLPSDDTFYDGEVAEWSASSSSESSDSV</sequence>
<evidence type="ECO:0000313" key="2">
    <source>
        <dbReference type="Proteomes" id="UP000011514"/>
    </source>
</evidence>
<dbReference type="eggNOG" id="arCOG03939">
    <property type="taxonomic scope" value="Archaea"/>
</dbReference>
<gene>
    <name evidence="1" type="ORF">C471_09570</name>
</gene>
<evidence type="ECO:0000313" key="1">
    <source>
        <dbReference type="EMBL" id="ELZ38534.1"/>
    </source>
</evidence>
<organism evidence="1 2">
    <name type="scientific">Halorubrum saccharovorum DSM 1137</name>
    <dbReference type="NCBI Taxonomy" id="1227484"/>
    <lineage>
        <taxon>Archaea</taxon>
        <taxon>Methanobacteriati</taxon>
        <taxon>Methanobacteriota</taxon>
        <taxon>Stenosarchaea group</taxon>
        <taxon>Halobacteria</taxon>
        <taxon>Halobacteriales</taxon>
        <taxon>Haloferacaceae</taxon>
        <taxon>Halorubrum</taxon>
    </lineage>
</organism>